<evidence type="ECO:0000313" key="6">
    <source>
        <dbReference type="EMBL" id="MTW32565.1"/>
    </source>
</evidence>
<keyword evidence="7" id="KW-1185">Reference proteome</keyword>
<evidence type="ECO:0000313" key="7">
    <source>
        <dbReference type="Proteomes" id="UP000735592"/>
    </source>
</evidence>
<dbReference type="InterPro" id="IPR050482">
    <property type="entry name" value="Sensor_HK_TwoCompSys"/>
</dbReference>
<dbReference type="Gene3D" id="3.30.565.10">
    <property type="entry name" value="Histidine kinase-like ATPase, C-terminal domain"/>
    <property type="match status" value="1"/>
</dbReference>
<dbReference type="Gene3D" id="1.20.5.1930">
    <property type="match status" value="1"/>
</dbReference>
<evidence type="ECO:0000256" key="1">
    <source>
        <dbReference type="ARBA" id="ARBA00022679"/>
    </source>
</evidence>
<reference evidence="6 7" key="1">
    <citation type="submission" date="2019-11" db="EMBL/GenBank/DDBJ databases">
        <title>Type strains purchased from KCTC, JCM and DSMZ.</title>
        <authorList>
            <person name="Lu H."/>
        </authorList>
    </citation>
    <scope>NUCLEOTIDE SEQUENCE [LARGE SCALE GENOMIC DNA]</scope>
    <source>
        <strain evidence="6 7">DSM 103461</strain>
    </source>
</reference>
<dbReference type="SUPFAM" id="SSF55874">
    <property type="entry name" value="ATPase domain of HSP90 chaperone/DNA topoisomerase II/histidine kinase"/>
    <property type="match status" value="1"/>
</dbReference>
<protein>
    <submittedName>
        <fullName evidence="6">Histidine kinase</fullName>
    </submittedName>
</protein>
<comment type="caution">
    <text evidence="6">The sequence shown here is derived from an EMBL/GenBank/DDBJ whole genome shotgun (WGS) entry which is preliminary data.</text>
</comment>
<evidence type="ECO:0000259" key="5">
    <source>
        <dbReference type="Pfam" id="PF07730"/>
    </source>
</evidence>
<dbReference type="Proteomes" id="UP000735592">
    <property type="component" value="Unassembled WGS sequence"/>
</dbReference>
<dbReference type="InterPro" id="IPR036890">
    <property type="entry name" value="HATPase_C_sf"/>
</dbReference>
<feature type="domain" description="Signal transduction histidine kinase subgroup 3 dimerisation and phosphoacceptor" evidence="5">
    <location>
        <begin position="39"/>
        <end position="97"/>
    </location>
</feature>
<keyword evidence="3" id="KW-0902">Two-component regulatory system</keyword>
<dbReference type="GO" id="GO:0016301">
    <property type="term" value="F:kinase activity"/>
    <property type="evidence" value="ECO:0007669"/>
    <property type="project" value="UniProtKB-KW"/>
</dbReference>
<proteinExistence type="predicted"/>
<name>A0ABW9SKZ9_9BURK</name>
<gene>
    <name evidence="6" type="ORF">GM655_06970</name>
</gene>
<keyword evidence="1" id="KW-0808">Transferase</keyword>
<accession>A0ABW9SKZ9</accession>
<evidence type="ECO:0000256" key="3">
    <source>
        <dbReference type="ARBA" id="ARBA00023012"/>
    </source>
</evidence>
<dbReference type="Pfam" id="PF07730">
    <property type="entry name" value="HisKA_3"/>
    <property type="match status" value="1"/>
</dbReference>
<dbReference type="PANTHER" id="PTHR24421">
    <property type="entry name" value="NITRATE/NITRITE SENSOR PROTEIN NARX-RELATED"/>
    <property type="match status" value="1"/>
</dbReference>
<dbReference type="RefSeq" id="WP_155433806.1">
    <property type="nucleotide sequence ID" value="NZ_JAYRJW010000007.1"/>
</dbReference>
<dbReference type="InterPro" id="IPR011712">
    <property type="entry name" value="Sig_transdc_His_kin_sub3_dim/P"/>
</dbReference>
<dbReference type="InterPro" id="IPR003594">
    <property type="entry name" value="HATPase_dom"/>
</dbReference>
<sequence length="239" mass="26116">MSAHPAPASPTPPAQHPAALRNAELSDLLGHLHNCWDNERRSLSRQLHDSLGSSLTALTMHLGLLTQKLPPDPALQDRAAQMKQLLQQVVETNRQMQMRLWNDRLEFLGVRVALCEAAEQFGEQHHITVRCCQPEQELQCPRSHGVVLLHALEEGLRNVALHAHASAIDVLVDETAHSISLRIKDNGVGLLAGNDWSKGKFGLRTVRERAAYLGGTLSLSNHPDGGALLTVVLPKPASS</sequence>
<dbReference type="CDD" id="cd16917">
    <property type="entry name" value="HATPase_UhpB-NarQ-NarX-like"/>
    <property type="match status" value="1"/>
</dbReference>
<dbReference type="PANTHER" id="PTHR24421:SF58">
    <property type="entry name" value="SIGNAL TRANSDUCTION HISTIDINE-PROTEIN KINASE_PHOSPHATASE UHPB"/>
    <property type="match status" value="1"/>
</dbReference>
<keyword evidence="2 6" id="KW-0418">Kinase</keyword>
<evidence type="ECO:0000256" key="2">
    <source>
        <dbReference type="ARBA" id="ARBA00022777"/>
    </source>
</evidence>
<dbReference type="EMBL" id="WNKW01000001">
    <property type="protein sequence ID" value="MTW32565.1"/>
    <property type="molecule type" value="Genomic_DNA"/>
</dbReference>
<organism evidence="6 7">
    <name type="scientific">Pseudoduganella danionis</name>
    <dbReference type="NCBI Taxonomy" id="1890295"/>
    <lineage>
        <taxon>Bacteria</taxon>
        <taxon>Pseudomonadati</taxon>
        <taxon>Pseudomonadota</taxon>
        <taxon>Betaproteobacteria</taxon>
        <taxon>Burkholderiales</taxon>
        <taxon>Oxalobacteraceae</taxon>
        <taxon>Telluria group</taxon>
        <taxon>Pseudoduganella</taxon>
    </lineage>
</organism>
<dbReference type="Pfam" id="PF02518">
    <property type="entry name" value="HATPase_c"/>
    <property type="match status" value="1"/>
</dbReference>
<evidence type="ECO:0000259" key="4">
    <source>
        <dbReference type="Pfam" id="PF02518"/>
    </source>
</evidence>
<feature type="domain" description="Histidine kinase/HSP90-like ATPase" evidence="4">
    <location>
        <begin position="148"/>
        <end position="236"/>
    </location>
</feature>